<dbReference type="SMART" id="SM00398">
    <property type="entry name" value="HMG"/>
    <property type="match status" value="1"/>
</dbReference>
<gene>
    <name evidence="6" type="ORF">CAC42_3096</name>
</gene>
<feature type="compositionally biased region" description="Polar residues" evidence="4">
    <location>
        <begin position="245"/>
        <end position="273"/>
    </location>
</feature>
<feature type="compositionally biased region" description="Basic residues" evidence="4">
    <location>
        <begin position="110"/>
        <end position="120"/>
    </location>
</feature>
<proteinExistence type="predicted"/>
<dbReference type="InterPro" id="IPR036910">
    <property type="entry name" value="HMG_box_dom_sf"/>
</dbReference>
<evidence type="ECO:0000256" key="1">
    <source>
        <dbReference type="ARBA" id="ARBA00023125"/>
    </source>
</evidence>
<dbReference type="SUPFAM" id="SSF47095">
    <property type="entry name" value="HMG-box"/>
    <property type="match status" value="1"/>
</dbReference>
<name>A0A2K1QRN2_9PEZI</name>
<dbReference type="Proteomes" id="UP000243797">
    <property type="component" value="Unassembled WGS sequence"/>
</dbReference>
<dbReference type="AlphaFoldDB" id="A0A2K1QRN2"/>
<dbReference type="CDD" id="cd09487">
    <property type="entry name" value="SAM_superfamily"/>
    <property type="match status" value="1"/>
</dbReference>
<organism evidence="6 7">
    <name type="scientific">Sphaceloma murrayae</name>
    <dbReference type="NCBI Taxonomy" id="2082308"/>
    <lineage>
        <taxon>Eukaryota</taxon>
        <taxon>Fungi</taxon>
        <taxon>Dikarya</taxon>
        <taxon>Ascomycota</taxon>
        <taxon>Pezizomycotina</taxon>
        <taxon>Dothideomycetes</taxon>
        <taxon>Dothideomycetidae</taxon>
        <taxon>Myriangiales</taxon>
        <taxon>Elsinoaceae</taxon>
        <taxon>Sphaceloma</taxon>
    </lineage>
</organism>
<keyword evidence="2 3" id="KW-0539">Nucleus</keyword>
<keyword evidence="1 3" id="KW-0238">DNA-binding</keyword>
<dbReference type="SUPFAM" id="SSF47769">
    <property type="entry name" value="SAM/Pointed domain"/>
    <property type="match status" value="1"/>
</dbReference>
<reference evidence="6 7" key="1">
    <citation type="submission" date="2017-06" db="EMBL/GenBank/DDBJ databases">
        <title>Draft genome sequence of a variant of Elsinoe murrayae.</title>
        <authorList>
            <person name="Cheng Q."/>
        </authorList>
    </citation>
    <scope>NUCLEOTIDE SEQUENCE [LARGE SCALE GENOMIC DNA]</scope>
    <source>
        <strain evidence="6 7">CQ-2017a</strain>
    </source>
</reference>
<dbReference type="OrthoDB" id="1919336at2759"/>
<dbReference type="PANTHER" id="PTHR46040:SF3">
    <property type="entry name" value="HIGH MOBILITY GROUP PROTEIN 2"/>
    <property type="match status" value="1"/>
</dbReference>
<keyword evidence="7" id="KW-1185">Reference proteome</keyword>
<dbReference type="InterPro" id="IPR051965">
    <property type="entry name" value="ChromReg_NeuronalGeneExpr"/>
</dbReference>
<dbReference type="Pfam" id="PF00536">
    <property type="entry name" value="SAM_1"/>
    <property type="match status" value="1"/>
</dbReference>
<dbReference type="SMART" id="SM00454">
    <property type="entry name" value="SAM"/>
    <property type="match status" value="1"/>
</dbReference>
<dbReference type="Gene3D" id="1.10.30.10">
    <property type="entry name" value="High mobility group box domain"/>
    <property type="match status" value="1"/>
</dbReference>
<feature type="region of interest" description="Disordered" evidence="4">
    <location>
        <begin position="349"/>
        <end position="368"/>
    </location>
</feature>
<dbReference type="InterPro" id="IPR001660">
    <property type="entry name" value="SAM"/>
</dbReference>
<dbReference type="InterPro" id="IPR009071">
    <property type="entry name" value="HMG_box_dom"/>
</dbReference>
<evidence type="ECO:0000256" key="4">
    <source>
        <dbReference type="SAM" id="MobiDB-lite"/>
    </source>
</evidence>
<feature type="DNA-binding region" description="HMG box" evidence="3">
    <location>
        <begin position="127"/>
        <end position="193"/>
    </location>
</feature>
<evidence type="ECO:0000256" key="2">
    <source>
        <dbReference type="ARBA" id="ARBA00023242"/>
    </source>
</evidence>
<dbReference type="STRING" id="2082308.A0A2K1QRN2"/>
<dbReference type="Gene3D" id="1.10.150.50">
    <property type="entry name" value="Transcription Factor, Ets-1"/>
    <property type="match status" value="1"/>
</dbReference>
<feature type="region of interest" description="Disordered" evidence="4">
    <location>
        <begin position="295"/>
        <end position="339"/>
    </location>
</feature>
<evidence type="ECO:0000313" key="6">
    <source>
        <dbReference type="EMBL" id="PNS17701.1"/>
    </source>
</evidence>
<comment type="caution">
    <text evidence="6">The sequence shown here is derived from an EMBL/GenBank/DDBJ whole genome shotgun (WGS) entry which is preliminary data.</text>
</comment>
<dbReference type="EMBL" id="NKHZ01000049">
    <property type="protein sequence ID" value="PNS17701.1"/>
    <property type="molecule type" value="Genomic_DNA"/>
</dbReference>
<evidence type="ECO:0000256" key="3">
    <source>
        <dbReference type="PROSITE-ProRule" id="PRU00267"/>
    </source>
</evidence>
<dbReference type="GO" id="GO:0010468">
    <property type="term" value="P:regulation of gene expression"/>
    <property type="evidence" value="ECO:0007669"/>
    <property type="project" value="TreeGrafter"/>
</dbReference>
<accession>A0A2K1QRN2</accession>
<evidence type="ECO:0000259" key="5">
    <source>
        <dbReference type="PROSITE" id="PS50118"/>
    </source>
</evidence>
<feature type="region of interest" description="Disordered" evidence="4">
    <location>
        <begin position="212"/>
        <end position="273"/>
    </location>
</feature>
<feature type="domain" description="HMG box" evidence="5">
    <location>
        <begin position="127"/>
        <end position="193"/>
    </location>
</feature>
<dbReference type="InterPro" id="IPR013761">
    <property type="entry name" value="SAM/pointed_sf"/>
</dbReference>
<sequence length="368" mass="41435">MTTETDLSSALDRLGFGQYAAMFEQQGFETWEQFLDITEDDMIALNVVVGHRRRLLRAIHDAGHISIVPVKPQQNSPTEQLQVVPQHLISTQDHGHDKTRPPIAAPSQHAHNKRKYRRHPKPDDNAPVRPQSAYVLFSNRIRDRLSGQDLSFTQIAKIVGEHWQDPDPEERSACEREAQRNKDVYYSELQQYKKTPEWAAYQRYLAEFKAKQAEKSASGSKRPKSRDNREVQTQRDGRDQDTDGAPSNASQSDNSMDTFSPSNQSASVSSYTQAGQNVARNQYMHGEFSMLTGQTPIGARKSRSPPGSHFSSSHGGGVPGSDPSAQPPTAVLPGQSHWEWTPAVRWENYTARWQNPNSQDTHDPPEQT</sequence>
<feature type="compositionally biased region" description="Basic and acidic residues" evidence="4">
    <location>
        <begin position="225"/>
        <end position="241"/>
    </location>
</feature>
<dbReference type="GO" id="GO:0005634">
    <property type="term" value="C:nucleus"/>
    <property type="evidence" value="ECO:0007669"/>
    <property type="project" value="UniProtKB-UniRule"/>
</dbReference>
<dbReference type="PROSITE" id="PS50118">
    <property type="entry name" value="HMG_BOX_2"/>
    <property type="match status" value="1"/>
</dbReference>
<protein>
    <submittedName>
        <fullName evidence="6">High mobility group protein 20A</fullName>
    </submittedName>
</protein>
<feature type="compositionally biased region" description="Low complexity" evidence="4">
    <location>
        <begin position="304"/>
        <end position="313"/>
    </location>
</feature>
<dbReference type="Pfam" id="PF00505">
    <property type="entry name" value="HMG_box"/>
    <property type="match status" value="1"/>
</dbReference>
<dbReference type="GO" id="GO:0003677">
    <property type="term" value="F:DNA binding"/>
    <property type="evidence" value="ECO:0007669"/>
    <property type="project" value="UniProtKB-UniRule"/>
</dbReference>
<evidence type="ECO:0000313" key="7">
    <source>
        <dbReference type="Proteomes" id="UP000243797"/>
    </source>
</evidence>
<dbReference type="PANTHER" id="PTHR46040">
    <property type="entry name" value="HIGH MOBILITY GROUP PROTEIN 2"/>
    <property type="match status" value="1"/>
</dbReference>
<feature type="region of interest" description="Disordered" evidence="4">
    <location>
        <begin position="91"/>
        <end position="130"/>
    </location>
</feature>
<dbReference type="InParanoid" id="A0A2K1QRN2"/>